<protein>
    <submittedName>
        <fullName evidence="1">Uncharacterized protein</fullName>
    </submittedName>
</protein>
<accession>A0AAE6Q983</accession>
<organism evidence="1 2">
    <name type="scientific">Ehrlichia ruminantium</name>
    <name type="common">heartwater rickettsia</name>
    <name type="synonym">Cowdria ruminantium</name>
    <dbReference type="NCBI Taxonomy" id="779"/>
    <lineage>
        <taxon>Bacteria</taxon>
        <taxon>Pseudomonadati</taxon>
        <taxon>Pseudomonadota</taxon>
        <taxon>Alphaproteobacteria</taxon>
        <taxon>Rickettsiales</taxon>
        <taxon>Anaplasmataceae</taxon>
        <taxon>Ehrlichia</taxon>
    </lineage>
</organism>
<keyword evidence="2" id="KW-1185">Reference proteome</keyword>
<gene>
    <name evidence="1" type="ORF">EDL80_03765</name>
</gene>
<evidence type="ECO:0000313" key="1">
    <source>
        <dbReference type="EMBL" id="QGR03654.1"/>
    </source>
</evidence>
<dbReference type="AlphaFoldDB" id="A0AAE6Q983"/>
<name>A0AAE6Q983_EHRRU</name>
<proteinExistence type="predicted"/>
<evidence type="ECO:0000313" key="2">
    <source>
        <dbReference type="Proteomes" id="UP000422822"/>
    </source>
</evidence>
<sequence length="64" mass="7355">MFLYNVFIAGVVYSQLIYYCKILACCGGNYCGCLVKYYQVTFKQVKMDRNVVFSELLCVNTLTV</sequence>
<reference evidence="1 2" key="1">
    <citation type="submission" date="2018-10" db="EMBL/GenBank/DDBJ databases">
        <title>Propagation and draft genome sequences of three atypical Erhlichia ruminantium isolates.</title>
        <authorList>
            <person name="Liebenberg J."/>
            <person name="Steyn H."/>
            <person name="Josemans A."/>
            <person name="Zweygarth E."/>
        </authorList>
    </citation>
    <scope>NUCLEOTIDE SEQUENCE [LARGE SCALE GENOMIC DNA]</scope>
    <source>
        <strain evidence="1 2">Omatjenne</strain>
    </source>
</reference>
<dbReference type="Proteomes" id="UP000422822">
    <property type="component" value="Chromosome"/>
</dbReference>
<dbReference type="EMBL" id="CP033455">
    <property type="protein sequence ID" value="QGR03654.1"/>
    <property type="molecule type" value="Genomic_DNA"/>
</dbReference>